<dbReference type="GO" id="GO:0046872">
    <property type="term" value="F:metal ion binding"/>
    <property type="evidence" value="ECO:0007669"/>
    <property type="project" value="InterPro"/>
</dbReference>
<protein>
    <submittedName>
        <fullName evidence="6">Biotin carboxylase</fullName>
    </submittedName>
</protein>
<evidence type="ECO:0000256" key="4">
    <source>
        <dbReference type="PROSITE-ProRule" id="PRU00409"/>
    </source>
</evidence>
<evidence type="ECO:0000256" key="1">
    <source>
        <dbReference type="ARBA" id="ARBA00022598"/>
    </source>
</evidence>
<dbReference type="GO" id="GO:0016874">
    <property type="term" value="F:ligase activity"/>
    <property type="evidence" value="ECO:0007669"/>
    <property type="project" value="UniProtKB-KW"/>
</dbReference>
<dbReference type="InterPro" id="IPR013815">
    <property type="entry name" value="ATP_grasp_subdomain_1"/>
</dbReference>
<dbReference type="SUPFAM" id="SSF56059">
    <property type="entry name" value="Glutathione synthetase ATP-binding domain-like"/>
    <property type="match status" value="1"/>
</dbReference>
<evidence type="ECO:0000256" key="3">
    <source>
        <dbReference type="ARBA" id="ARBA00022840"/>
    </source>
</evidence>
<dbReference type="Gene3D" id="3.30.470.20">
    <property type="entry name" value="ATP-grasp fold, B domain"/>
    <property type="match status" value="1"/>
</dbReference>
<sequence>MSTGPVVVVGFVVALLRTMETFQPADSVIIVDEPDVFRKKDAAPKVAEARCVADTIEFEYFNLPAAADEFFHRYRDLNPSAIIPAVDYAVPFAARLAERYGVAGSTYGAATLLRDKELLRLVARAAGIANPASVPVAGPDEVHAFMAAHPGPAILKPANRQAAIGTRILAEPAEIDASWTDCLDQDEGIATPDRAMPLRMLVEEYVKGDEFSVEMVLRGGAPLFGNVTAKALIPGPKPVENGHIVPADIPAALTDALNAETVRLLDAVGFDTGFVHCEWIVRDGEIYLVECAGRMPGDMIMDLIREAWSFNMVEYYFEVMRGGTPSRAVPVDAPAGAAIWFLHTEPGEVLSVDGLDEARQGPGVLQVDMLVQPGGRVHELRSSWDRAGLAVARAESPAAALAAAREAIDTLTVKFA</sequence>
<reference evidence="6" key="1">
    <citation type="submission" date="2020-11" db="EMBL/GenBank/DDBJ databases">
        <title>Sequencing the genomes of 1000 actinobacteria strains.</title>
        <authorList>
            <person name="Klenk H.-P."/>
        </authorList>
    </citation>
    <scope>NUCLEOTIDE SEQUENCE</scope>
    <source>
        <strain evidence="6">DSM 45356</strain>
    </source>
</reference>
<evidence type="ECO:0000313" key="6">
    <source>
        <dbReference type="EMBL" id="MBG6138650.1"/>
    </source>
</evidence>
<dbReference type="InterPro" id="IPR052032">
    <property type="entry name" value="ATP-dep_AA_Ligase"/>
</dbReference>
<dbReference type="PANTHER" id="PTHR43585">
    <property type="entry name" value="FUMIPYRROLE BIOSYNTHESIS PROTEIN C"/>
    <property type="match status" value="1"/>
</dbReference>
<dbReference type="GO" id="GO:0005524">
    <property type="term" value="F:ATP binding"/>
    <property type="evidence" value="ECO:0007669"/>
    <property type="project" value="UniProtKB-UniRule"/>
</dbReference>
<evidence type="ECO:0000313" key="7">
    <source>
        <dbReference type="Proteomes" id="UP000622552"/>
    </source>
</evidence>
<keyword evidence="2 4" id="KW-0547">Nucleotide-binding</keyword>
<dbReference type="InterPro" id="IPR011761">
    <property type="entry name" value="ATP-grasp"/>
</dbReference>
<comment type="caution">
    <text evidence="6">The sequence shown here is derived from an EMBL/GenBank/DDBJ whole genome shotgun (WGS) entry which is preliminary data.</text>
</comment>
<dbReference type="PROSITE" id="PS50975">
    <property type="entry name" value="ATP_GRASP"/>
    <property type="match status" value="1"/>
</dbReference>
<dbReference type="Gene3D" id="3.30.1490.20">
    <property type="entry name" value="ATP-grasp fold, A domain"/>
    <property type="match status" value="1"/>
</dbReference>
<keyword evidence="1" id="KW-0436">Ligase</keyword>
<gene>
    <name evidence="6" type="ORF">IW245_004844</name>
</gene>
<evidence type="ECO:0000259" key="5">
    <source>
        <dbReference type="PROSITE" id="PS50975"/>
    </source>
</evidence>
<dbReference type="InterPro" id="IPR040570">
    <property type="entry name" value="LAL_C2"/>
</dbReference>
<feature type="domain" description="ATP-grasp" evidence="5">
    <location>
        <begin position="120"/>
        <end position="321"/>
    </location>
</feature>
<dbReference type="AlphaFoldDB" id="A0A8J7GPQ4"/>
<dbReference type="Proteomes" id="UP000622552">
    <property type="component" value="Unassembled WGS sequence"/>
</dbReference>
<dbReference type="Pfam" id="PF18603">
    <property type="entry name" value="LAL_C2"/>
    <property type="match status" value="1"/>
</dbReference>
<dbReference type="RefSeq" id="WP_197005386.1">
    <property type="nucleotide sequence ID" value="NZ_BONS01000025.1"/>
</dbReference>
<accession>A0A8J7GPQ4</accession>
<keyword evidence="3 4" id="KW-0067">ATP-binding</keyword>
<organism evidence="6 7">
    <name type="scientific">Longispora fulva</name>
    <dbReference type="NCBI Taxonomy" id="619741"/>
    <lineage>
        <taxon>Bacteria</taxon>
        <taxon>Bacillati</taxon>
        <taxon>Actinomycetota</taxon>
        <taxon>Actinomycetes</taxon>
        <taxon>Micromonosporales</taxon>
        <taxon>Micromonosporaceae</taxon>
        <taxon>Longispora</taxon>
    </lineage>
</organism>
<dbReference type="EMBL" id="JADOUF010000001">
    <property type="protein sequence ID" value="MBG6138650.1"/>
    <property type="molecule type" value="Genomic_DNA"/>
</dbReference>
<dbReference type="Gene3D" id="3.40.50.20">
    <property type="match status" value="1"/>
</dbReference>
<evidence type="ECO:0000256" key="2">
    <source>
        <dbReference type="ARBA" id="ARBA00022741"/>
    </source>
</evidence>
<keyword evidence="7" id="KW-1185">Reference proteome</keyword>
<name>A0A8J7GPQ4_9ACTN</name>
<proteinExistence type="predicted"/>
<dbReference type="Pfam" id="PF13535">
    <property type="entry name" value="ATP-grasp_4"/>
    <property type="match status" value="1"/>
</dbReference>
<dbReference type="PANTHER" id="PTHR43585:SF2">
    <property type="entry name" value="ATP-GRASP ENZYME FSQD"/>
    <property type="match status" value="1"/>
</dbReference>